<dbReference type="AlphaFoldDB" id="A0A0F9C9G6"/>
<gene>
    <name evidence="1" type="ORF">LCGC14_2693960</name>
</gene>
<name>A0A0F9C9G6_9ZZZZ</name>
<evidence type="ECO:0000313" key="1">
    <source>
        <dbReference type="EMBL" id="KKK93331.1"/>
    </source>
</evidence>
<proteinExistence type="predicted"/>
<reference evidence="1" key="1">
    <citation type="journal article" date="2015" name="Nature">
        <title>Complex archaea that bridge the gap between prokaryotes and eukaryotes.</title>
        <authorList>
            <person name="Spang A."/>
            <person name="Saw J.H."/>
            <person name="Jorgensen S.L."/>
            <person name="Zaremba-Niedzwiedzka K."/>
            <person name="Martijn J."/>
            <person name="Lind A.E."/>
            <person name="van Eijk R."/>
            <person name="Schleper C."/>
            <person name="Guy L."/>
            <person name="Ettema T.J."/>
        </authorList>
    </citation>
    <scope>NUCLEOTIDE SEQUENCE</scope>
</reference>
<organism evidence="1">
    <name type="scientific">marine sediment metagenome</name>
    <dbReference type="NCBI Taxonomy" id="412755"/>
    <lineage>
        <taxon>unclassified sequences</taxon>
        <taxon>metagenomes</taxon>
        <taxon>ecological metagenomes</taxon>
    </lineage>
</organism>
<protein>
    <submittedName>
        <fullName evidence="1">Uncharacterized protein</fullName>
    </submittedName>
</protein>
<comment type="caution">
    <text evidence="1">The sequence shown here is derived from an EMBL/GenBank/DDBJ whole genome shotgun (WGS) entry which is preliminary data.</text>
</comment>
<sequence length="50" mass="5564">MNEANKIRLLLSMILTAFVLGICVIDRDMSCCGTVVWLLGMWACWSGAKE</sequence>
<dbReference type="EMBL" id="LAZR01047821">
    <property type="protein sequence ID" value="KKK93331.1"/>
    <property type="molecule type" value="Genomic_DNA"/>
</dbReference>
<accession>A0A0F9C9G6</accession>